<name>A0A3B7MBQ0_9CYAN</name>
<accession>A0A3B7MBQ0</accession>
<evidence type="ECO:0000313" key="4">
    <source>
        <dbReference type="Proteomes" id="UP000261812"/>
    </source>
</evidence>
<dbReference type="EMBL" id="CP032152">
    <property type="protein sequence ID" value="AXY68059.1"/>
    <property type="molecule type" value="Genomic_DNA"/>
</dbReference>
<dbReference type="InterPro" id="IPR036388">
    <property type="entry name" value="WH-like_DNA-bd_sf"/>
</dbReference>
<evidence type="ECO:0000259" key="2">
    <source>
        <dbReference type="Pfam" id="PF01035"/>
    </source>
</evidence>
<dbReference type="NCBIfam" id="TIGR00589">
    <property type="entry name" value="ogt"/>
    <property type="match status" value="1"/>
</dbReference>
<keyword evidence="1" id="KW-0227">DNA damage</keyword>
<dbReference type="PANTHER" id="PTHR42942">
    <property type="entry name" value="6-O-METHYLGUANINE DNA METHYLTRANSFERASE"/>
    <property type="match status" value="1"/>
</dbReference>
<dbReference type="GO" id="GO:0003908">
    <property type="term" value="F:methylated-DNA-[protein]-cysteine S-methyltransferase activity"/>
    <property type="evidence" value="ECO:0007669"/>
    <property type="project" value="UniProtKB-EC"/>
</dbReference>
<dbReference type="GO" id="GO:0032259">
    <property type="term" value="P:methylation"/>
    <property type="evidence" value="ECO:0007669"/>
    <property type="project" value="UniProtKB-KW"/>
</dbReference>
<dbReference type="Proteomes" id="UP000261812">
    <property type="component" value="Chromosome"/>
</dbReference>
<dbReference type="CDD" id="cd06445">
    <property type="entry name" value="ATase"/>
    <property type="match status" value="1"/>
</dbReference>
<reference evidence="4" key="1">
    <citation type="submission" date="2018-09" db="EMBL/GenBank/DDBJ databases">
        <title>Complete genome sequence of thermophilic cyanobacteria strain Thermosynechococcus elongatus PKUAC-SCTE542.</title>
        <authorList>
            <person name="Liang Y."/>
            <person name="Tang J."/>
            <person name="Daroch M."/>
        </authorList>
    </citation>
    <scope>NUCLEOTIDE SEQUENCE [LARGE SCALE GENOMIC DNA]</scope>
    <source>
        <strain evidence="4">E542</strain>
    </source>
</reference>
<dbReference type="KEGG" id="tsq:D3A95_07920"/>
<dbReference type="Pfam" id="PF01035">
    <property type="entry name" value="DNA_binding_1"/>
    <property type="match status" value="1"/>
</dbReference>
<gene>
    <name evidence="3" type="ORF">D3A95_07920</name>
</gene>
<dbReference type="AlphaFoldDB" id="A0A3B7MBQ0"/>
<dbReference type="EC" id="2.1.1.63" evidence="3"/>
<dbReference type="InterPro" id="IPR052520">
    <property type="entry name" value="ATL_DNA_repair"/>
</dbReference>
<dbReference type="Gene3D" id="1.10.10.10">
    <property type="entry name" value="Winged helix-like DNA-binding domain superfamily/Winged helix DNA-binding domain"/>
    <property type="match status" value="1"/>
</dbReference>
<sequence length="120" mass="13953">MNMNTHVLTFQQKIYWLVQQIPVGRVATYGQIAALCGWPRHARYVGYALYQVAPNSEIPWHRVVNAQGKISYAPQRRGTDELQRWRLEAEGIIFEAGDRINLSRYQWQPSATFYQQLISA</sequence>
<keyword evidence="3" id="KW-0489">Methyltransferase</keyword>
<protein>
    <submittedName>
        <fullName evidence="3">Methylated-DNA--[protein]-cysteine S-methyltransferase</fullName>
        <ecNumber evidence="3">2.1.1.63</ecNumber>
    </submittedName>
</protein>
<dbReference type="InterPro" id="IPR036217">
    <property type="entry name" value="MethylDNA_cys_MeTrfase_DNAb"/>
</dbReference>
<organism evidence="3 4">
    <name type="scientific">Thermosynechococcus sichuanensis E542</name>
    <dbReference type="NCBI Taxonomy" id="2016101"/>
    <lineage>
        <taxon>Bacteria</taxon>
        <taxon>Bacillati</taxon>
        <taxon>Cyanobacteriota</taxon>
        <taxon>Cyanophyceae</taxon>
        <taxon>Acaryochloridales</taxon>
        <taxon>Thermosynechococcaceae</taxon>
        <taxon>Thermosynechococcus</taxon>
        <taxon>Thermosynechococcus sichuanensis</taxon>
    </lineage>
</organism>
<keyword evidence="4" id="KW-1185">Reference proteome</keyword>
<dbReference type="GO" id="GO:0006281">
    <property type="term" value="P:DNA repair"/>
    <property type="evidence" value="ECO:0007669"/>
    <property type="project" value="InterPro"/>
</dbReference>
<dbReference type="InterPro" id="IPR014048">
    <property type="entry name" value="MethylDNA_cys_MeTrfase_DNA-bd"/>
</dbReference>
<keyword evidence="3" id="KW-0808">Transferase</keyword>
<evidence type="ECO:0000313" key="3">
    <source>
        <dbReference type="EMBL" id="AXY68059.1"/>
    </source>
</evidence>
<dbReference type="SUPFAM" id="SSF46767">
    <property type="entry name" value="Methylated DNA-protein cysteine methyltransferase, C-terminal domain"/>
    <property type="match status" value="1"/>
</dbReference>
<dbReference type="PANTHER" id="PTHR42942:SF1">
    <property type="entry name" value="ALKYLTRANSFERASE-LIKE PROTEIN 1"/>
    <property type="match status" value="1"/>
</dbReference>
<evidence type="ECO:0000256" key="1">
    <source>
        <dbReference type="ARBA" id="ARBA00022763"/>
    </source>
</evidence>
<feature type="domain" description="Methylated-DNA-[protein]-cysteine S-methyltransferase DNA binding" evidence="2">
    <location>
        <begin position="10"/>
        <end position="92"/>
    </location>
</feature>
<proteinExistence type="predicted"/>